<organism evidence="2 3">
    <name type="scientific">Halomicrobium mukohataei</name>
    <dbReference type="NCBI Taxonomy" id="57705"/>
    <lineage>
        <taxon>Archaea</taxon>
        <taxon>Methanobacteriati</taxon>
        <taxon>Methanobacteriota</taxon>
        <taxon>Stenosarchaea group</taxon>
        <taxon>Halobacteria</taxon>
        <taxon>Halobacteriales</taxon>
        <taxon>Haloarculaceae</taxon>
        <taxon>Halomicrobium</taxon>
    </lineage>
</organism>
<dbReference type="KEGG" id="halz:E5139_15450"/>
<evidence type="ECO:0000313" key="2">
    <source>
        <dbReference type="EMBL" id="QCD66970.1"/>
    </source>
</evidence>
<dbReference type="Proteomes" id="UP000297053">
    <property type="component" value="Chromosome"/>
</dbReference>
<name>A0A4D6KFH9_9EURY</name>
<proteinExistence type="predicted"/>
<dbReference type="EMBL" id="CP039375">
    <property type="protein sequence ID" value="QCD66970.1"/>
    <property type="molecule type" value="Genomic_DNA"/>
</dbReference>
<reference evidence="2 3" key="1">
    <citation type="submission" date="2019-04" db="EMBL/GenBank/DDBJ databases">
        <title>Complete genome sequence of Arthrobacter sp. ZXY-2 associated with effective atrazine degradation and salt adaptation.</title>
        <authorList>
            <person name="Zhao X."/>
        </authorList>
    </citation>
    <scope>NUCLEOTIDE SEQUENCE [LARGE SCALE GENOMIC DNA]</scope>
    <source>
        <strain evidence="3">ZP60</strain>
    </source>
</reference>
<reference evidence="2 3" key="2">
    <citation type="submission" date="2019-04" db="EMBL/GenBank/DDBJ databases">
        <authorList>
            <person name="Yang S."/>
            <person name="Wei W."/>
        </authorList>
    </citation>
    <scope>NUCLEOTIDE SEQUENCE [LARGE SCALE GENOMIC DNA]</scope>
    <source>
        <strain evidence="3">ZP60</strain>
    </source>
</reference>
<dbReference type="AlphaFoldDB" id="A0A4D6KFH9"/>
<sequence>MPTSSSRRWPPTPPTAPRCPPTDTAGCRRFEIFATAGSRNAVQTDSRQYGSPLRFAAVELIPRD</sequence>
<feature type="region of interest" description="Disordered" evidence="1">
    <location>
        <begin position="1"/>
        <end position="24"/>
    </location>
</feature>
<evidence type="ECO:0000313" key="3">
    <source>
        <dbReference type="Proteomes" id="UP000297053"/>
    </source>
</evidence>
<protein>
    <submittedName>
        <fullName evidence="2">Uncharacterized protein</fullName>
    </submittedName>
</protein>
<accession>A0A4D6KFH9</accession>
<evidence type="ECO:0000256" key="1">
    <source>
        <dbReference type="SAM" id="MobiDB-lite"/>
    </source>
</evidence>
<gene>
    <name evidence="2" type="ORF">E5139_15450</name>
</gene>
<feature type="compositionally biased region" description="Pro residues" evidence="1">
    <location>
        <begin position="10"/>
        <end position="20"/>
    </location>
</feature>